<evidence type="ECO:0000256" key="1">
    <source>
        <dbReference type="ARBA" id="ARBA00023015"/>
    </source>
</evidence>
<evidence type="ECO:0000256" key="3">
    <source>
        <dbReference type="ARBA" id="ARBA00023163"/>
    </source>
</evidence>
<dbReference type="Pfam" id="PF12833">
    <property type="entry name" value="HTH_18"/>
    <property type="match status" value="1"/>
</dbReference>
<dbReference type="Gene3D" id="1.10.10.60">
    <property type="entry name" value="Homeodomain-like"/>
    <property type="match status" value="1"/>
</dbReference>
<evidence type="ECO:0000313" key="6">
    <source>
        <dbReference type="Proteomes" id="UP000290567"/>
    </source>
</evidence>
<organism evidence="5 6">
    <name type="scientific">Enterococcus florum</name>
    <dbReference type="NCBI Taxonomy" id="2480627"/>
    <lineage>
        <taxon>Bacteria</taxon>
        <taxon>Bacillati</taxon>
        <taxon>Bacillota</taxon>
        <taxon>Bacilli</taxon>
        <taxon>Lactobacillales</taxon>
        <taxon>Enterococcaceae</taxon>
        <taxon>Enterococcus</taxon>
    </lineage>
</organism>
<dbReference type="RefSeq" id="WP_146621334.1">
    <property type="nucleotide sequence ID" value="NZ_BJCC01000007.1"/>
</dbReference>
<dbReference type="PANTHER" id="PTHR46796">
    <property type="entry name" value="HTH-TYPE TRANSCRIPTIONAL ACTIVATOR RHAS-RELATED"/>
    <property type="match status" value="1"/>
</dbReference>
<dbReference type="SMART" id="SM00342">
    <property type="entry name" value="HTH_ARAC"/>
    <property type="match status" value="1"/>
</dbReference>
<dbReference type="EMBL" id="BJCC01000007">
    <property type="protein sequence ID" value="GCF92841.1"/>
    <property type="molecule type" value="Genomic_DNA"/>
</dbReference>
<evidence type="ECO:0000256" key="2">
    <source>
        <dbReference type="ARBA" id="ARBA00023125"/>
    </source>
</evidence>
<name>A0A4P5P9E3_9ENTE</name>
<dbReference type="Proteomes" id="UP000290567">
    <property type="component" value="Unassembled WGS sequence"/>
</dbReference>
<feature type="domain" description="HTH araC/xylS-type" evidence="4">
    <location>
        <begin position="155"/>
        <end position="251"/>
    </location>
</feature>
<dbReference type="GO" id="GO:0003700">
    <property type="term" value="F:DNA-binding transcription factor activity"/>
    <property type="evidence" value="ECO:0007669"/>
    <property type="project" value="InterPro"/>
</dbReference>
<dbReference type="OrthoDB" id="323290at2"/>
<dbReference type="PANTHER" id="PTHR46796:SF13">
    <property type="entry name" value="HTH-TYPE TRANSCRIPTIONAL ACTIVATOR RHAS"/>
    <property type="match status" value="1"/>
</dbReference>
<gene>
    <name evidence="5" type="ORF">NRIC_07320</name>
</gene>
<proteinExistence type="predicted"/>
<dbReference type="Pfam" id="PF20240">
    <property type="entry name" value="DUF6597"/>
    <property type="match status" value="1"/>
</dbReference>
<protein>
    <recommendedName>
        <fullName evidence="4">HTH araC/xylS-type domain-containing protein</fullName>
    </recommendedName>
</protein>
<keyword evidence="1" id="KW-0805">Transcription regulation</keyword>
<dbReference type="AlphaFoldDB" id="A0A4P5P9E3"/>
<dbReference type="InterPro" id="IPR046532">
    <property type="entry name" value="DUF6597"/>
</dbReference>
<comment type="caution">
    <text evidence="5">The sequence shown here is derived from an EMBL/GenBank/DDBJ whole genome shotgun (WGS) entry which is preliminary data.</text>
</comment>
<dbReference type="GO" id="GO:0043565">
    <property type="term" value="F:sequence-specific DNA binding"/>
    <property type="evidence" value="ECO:0007669"/>
    <property type="project" value="InterPro"/>
</dbReference>
<dbReference type="InterPro" id="IPR050204">
    <property type="entry name" value="AraC_XylS_family_regulators"/>
</dbReference>
<keyword evidence="2" id="KW-0238">DNA-binding</keyword>
<evidence type="ECO:0000313" key="5">
    <source>
        <dbReference type="EMBL" id="GCF92841.1"/>
    </source>
</evidence>
<reference evidence="6" key="1">
    <citation type="submission" date="2019-02" db="EMBL/GenBank/DDBJ databases">
        <title>Draft genome sequence of Enterococcus sp. Gos25-1.</title>
        <authorList>
            <person name="Tanaka N."/>
            <person name="Shiwa Y."/>
            <person name="Fujita N."/>
        </authorList>
    </citation>
    <scope>NUCLEOTIDE SEQUENCE [LARGE SCALE GENOMIC DNA]</scope>
    <source>
        <strain evidence="6">Gos25-1</strain>
    </source>
</reference>
<evidence type="ECO:0000259" key="4">
    <source>
        <dbReference type="PROSITE" id="PS01124"/>
    </source>
</evidence>
<accession>A0A4P5P9E3</accession>
<sequence>MYYPVQIPHLLSPAFRAAVCYQEERIASLSDFCICYWQMLPAGEGAAPINNIIIADGCIDLVVSLDQKQIGFSGTRQTDFHYEIQPQQRFMGLRLKPGAFHQLTRLPAERAMDRFLPLKQLFAYFDEDAFFQHEFEEAKEALINFFHQQIMDQQADQYTQLFDHLSKQLPETVNELCQRLHMSERTCQRQFKKVYGLSPKKVLSILRFQKTLTHTHDSLNSAAITEYYDQSHLIADFKRNIGITPRELLAYYQK</sequence>
<dbReference type="PROSITE" id="PS01124">
    <property type="entry name" value="HTH_ARAC_FAMILY_2"/>
    <property type="match status" value="1"/>
</dbReference>
<keyword evidence="3" id="KW-0804">Transcription</keyword>
<keyword evidence="6" id="KW-1185">Reference proteome</keyword>
<dbReference type="InterPro" id="IPR018060">
    <property type="entry name" value="HTH_AraC"/>
</dbReference>